<sequence length="105" mass="11752">MENDFFFEKDVIFSEKTFQSLGSGEPLRFSKRELLTMARRMLGGVLAGKLSIATIRTLLKGMKNGSRAEALYAEYPADEAGYDAWVSRVQAFWKSCGSMAENAVR</sequence>
<comment type="caution">
    <text evidence="1">The sequence shown here is derived from an EMBL/GenBank/DDBJ whole genome shotgun (WGS) entry which is preliminary data.</text>
</comment>
<name>A0A645EYS2_9ZZZZ</name>
<accession>A0A645EYS2</accession>
<gene>
    <name evidence="1" type="ORF">SDC9_152805</name>
</gene>
<dbReference type="AlphaFoldDB" id="A0A645EYS2"/>
<protein>
    <submittedName>
        <fullName evidence="1">Uncharacterized protein</fullName>
    </submittedName>
</protein>
<dbReference type="Gene3D" id="3.50.50.60">
    <property type="entry name" value="FAD/NAD(P)-binding domain"/>
    <property type="match status" value="1"/>
</dbReference>
<evidence type="ECO:0000313" key="1">
    <source>
        <dbReference type="EMBL" id="MPN05554.1"/>
    </source>
</evidence>
<dbReference type="InterPro" id="IPR036188">
    <property type="entry name" value="FAD/NAD-bd_sf"/>
</dbReference>
<dbReference type="EMBL" id="VSSQ01051458">
    <property type="protein sequence ID" value="MPN05554.1"/>
    <property type="molecule type" value="Genomic_DNA"/>
</dbReference>
<reference evidence="1" key="1">
    <citation type="submission" date="2019-08" db="EMBL/GenBank/DDBJ databases">
        <authorList>
            <person name="Kucharzyk K."/>
            <person name="Murdoch R.W."/>
            <person name="Higgins S."/>
            <person name="Loffler F."/>
        </authorList>
    </citation>
    <scope>NUCLEOTIDE SEQUENCE</scope>
</reference>
<organism evidence="1">
    <name type="scientific">bioreactor metagenome</name>
    <dbReference type="NCBI Taxonomy" id="1076179"/>
    <lineage>
        <taxon>unclassified sequences</taxon>
        <taxon>metagenomes</taxon>
        <taxon>ecological metagenomes</taxon>
    </lineage>
</organism>
<proteinExistence type="predicted"/>